<gene>
    <name evidence="1" type="ORF">AWB70_07559</name>
</gene>
<name>A0A158JW71_CABCO</name>
<organism evidence="1 2">
    <name type="scientific">Caballeronia cordobensis</name>
    <name type="common">Burkholderia cordobensis</name>
    <dbReference type="NCBI Taxonomy" id="1353886"/>
    <lineage>
        <taxon>Bacteria</taxon>
        <taxon>Pseudomonadati</taxon>
        <taxon>Pseudomonadota</taxon>
        <taxon>Betaproteobacteria</taxon>
        <taxon>Burkholderiales</taxon>
        <taxon>Burkholderiaceae</taxon>
        <taxon>Caballeronia</taxon>
    </lineage>
</organism>
<protein>
    <submittedName>
        <fullName evidence="1">Uncharacterized protein</fullName>
    </submittedName>
</protein>
<dbReference type="Proteomes" id="UP000054740">
    <property type="component" value="Unassembled WGS sequence"/>
</dbReference>
<accession>A0A158JW71</accession>
<reference evidence="2" key="1">
    <citation type="submission" date="2016-01" db="EMBL/GenBank/DDBJ databases">
        <authorList>
            <person name="Peeters C."/>
        </authorList>
    </citation>
    <scope>NUCLEOTIDE SEQUENCE [LARGE SCALE GENOMIC DNA]</scope>
</reference>
<keyword evidence="2" id="KW-1185">Reference proteome</keyword>
<evidence type="ECO:0000313" key="2">
    <source>
        <dbReference type="Proteomes" id="UP000054740"/>
    </source>
</evidence>
<evidence type="ECO:0000313" key="1">
    <source>
        <dbReference type="EMBL" id="SAL72669.1"/>
    </source>
</evidence>
<sequence length="68" mass="7694">MFFGQHEFECMQRCIGLIERLFQQAREAFPKANDGALIEEIGGVAQRACHTFRCRCQVKGEIELGAGF</sequence>
<dbReference type="EMBL" id="FCNY02000052">
    <property type="protein sequence ID" value="SAL72669.1"/>
    <property type="molecule type" value="Genomic_DNA"/>
</dbReference>
<dbReference type="AlphaFoldDB" id="A0A158JW71"/>
<proteinExistence type="predicted"/>